<dbReference type="AlphaFoldDB" id="A0AAD4YUC4"/>
<evidence type="ECO:0000313" key="2">
    <source>
        <dbReference type="Proteomes" id="UP001054821"/>
    </source>
</evidence>
<organism evidence="1 2">
    <name type="scientific">Prunus dulcis</name>
    <name type="common">Almond</name>
    <name type="synonym">Amygdalus dulcis</name>
    <dbReference type="NCBI Taxonomy" id="3755"/>
    <lineage>
        <taxon>Eukaryota</taxon>
        <taxon>Viridiplantae</taxon>
        <taxon>Streptophyta</taxon>
        <taxon>Embryophyta</taxon>
        <taxon>Tracheophyta</taxon>
        <taxon>Spermatophyta</taxon>
        <taxon>Magnoliopsida</taxon>
        <taxon>eudicotyledons</taxon>
        <taxon>Gunneridae</taxon>
        <taxon>Pentapetalae</taxon>
        <taxon>rosids</taxon>
        <taxon>fabids</taxon>
        <taxon>Rosales</taxon>
        <taxon>Rosaceae</taxon>
        <taxon>Amygdaloideae</taxon>
        <taxon>Amygdaleae</taxon>
        <taxon>Prunus</taxon>
    </lineage>
</organism>
<reference evidence="1 2" key="1">
    <citation type="journal article" date="2022" name="G3 (Bethesda)">
        <title>Whole-genome sequence and methylome profiling of the almond [Prunus dulcis (Mill.) D.A. Webb] cultivar 'Nonpareil'.</title>
        <authorList>
            <person name="D'Amico-Willman K.M."/>
            <person name="Ouma W.Z."/>
            <person name="Meulia T."/>
            <person name="Sideli G.M."/>
            <person name="Gradziel T.M."/>
            <person name="Fresnedo-Ramirez J."/>
        </authorList>
    </citation>
    <scope>NUCLEOTIDE SEQUENCE [LARGE SCALE GENOMIC DNA]</scope>
    <source>
        <strain evidence="1">Clone GOH B32 T37-40</strain>
    </source>
</reference>
<proteinExistence type="predicted"/>
<protein>
    <submittedName>
        <fullName evidence="1">Uncharacterized protein</fullName>
    </submittedName>
</protein>
<dbReference type="EMBL" id="JAJFAZ020000007">
    <property type="protein sequence ID" value="KAI5320978.1"/>
    <property type="molecule type" value="Genomic_DNA"/>
</dbReference>
<evidence type="ECO:0000313" key="1">
    <source>
        <dbReference type="EMBL" id="KAI5320978.1"/>
    </source>
</evidence>
<name>A0AAD4YUC4_PRUDU</name>
<sequence>MADSGHDSGGDGSGIVGRRVAVHLAPVSEIGPKCGGRCDVWKGGRSRASTVIPASSVVETHKRSLYHTVLTQTPILIANHTVPAQPLILMTTIL</sequence>
<keyword evidence="2" id="KW-1185">Reference proteome</keyword>
<accession>A0AAD4YUC4</accession>
<dbReference type="Proteomes" id="UP001054821">
    <property type="component" value="Chromosome 7"/>
</dbReference>
<gene>
    <name evidence="1" type="ORF">L3X38_040686</name>
</gene>
<comment type="caution">
    <text evidence="1">The sequence shown here is derived from an EMBL/GenBank/DDBJ whole genome shotgun (WGS) entry which is preliminary data.</text>
</comment>